<evidence type="ECO:0000313" key="2">
    <source>
        <dbReference type="Proteomes" id="UP000233469"/>
    </source>
</evidence>
<evidence type="ECO:0000313" key="1">
    <source>
        <dbReference type="EMBL" id="PKK71904.1"/>
    </source>
</evidence>
<reference evidence="1 2" key="1">
    <citation type="submission" date="2016-04" db="EMBL/GenBank/DDBJ databases">
        <title>Genome analyses suggest a sexual origin of heterokaryosis in a supposedly ancient asexual fungus.</title>
        <authorList>
            <person name="Ropars J."/>
            <person name="Sedzielewska K."/>
            <person name="Noel J."/>
            <person name="Charron P."/>
            <person name="Farinelli L."/>
            <person name="Marton T."/>
            <person name="Kruger M."/>
            <person name="Pelin A."/>
            <person name="Brachmann A."/>
            <person name="Corradi N."/>
        </authorList>
    </citation>
    <scope>NUCLEOTIDE SEQUENCE [LARGE SCALE GENOMIC DNA]</scope>
    <source>
        <strain evidence="1 2">C2</strain>
    </source>
</reference>
<proteinExistence type="predicted"/>
<protein>
    <submittedName>
        <fullName evidence="1">Uncharacterized protein</fullName>
    </submittedName>
</protein>
<comment type="caution">
    <text evidence="1">The sequence shown here is derived from an EMBL/GenBank/DDBJ whole genome shotgun (WGS) entry which is preliminary data.</text>
</comment>
<name>A0A2N1NDK2_9GLOM</name>
<sequence>MSLEDPSIIIDLRINTGFQGSNSIYFGMNLMNILMRYCSYIRELLDRVIARLNTKYQGPLCLMMMQFHQKNG</sequence>
<organism evidence="1 2">
    <name type="scientific">Rhizophagus irregularis</name>
    <dbReference type="NCBI Taxonomy" id="588596"/>
    <lineage>
        <taxon>Eukaryota</taxon>
        <taxon>Fungi</taxon>
        <taxon>Fungi incertae sedis</taxon>
        <taxon>Mucoromycota</taxon>
        <taxon>Glomeromycotina</taxon>
        <taxon>Glomeromycetes</taxon>
        <taxon>Glomerales</taxon>
        <taxon>Glomeraceae</taxon>
        <taxon>Rhizophagus</taxon>
    </lineage>
</organism>
<reference evidence="1 2" key="2">
    <citation type="submission" date="2017-10" db="EMBL/GenBank/DDBJ databases">
        <title>Extensive intraspecific genome diversity in a model arbuscular mycorrhizal fungus.</title>
        <authorList>
            <person name="Chen E.C.H."/>
            <person name="Morin E."/>
            <person name="Baudet D."/>
            <person name="Noel J."/>
            <person name="Ndikumana S."/>
            <person name="Charron P."/>
            <person name="St-Onge C."/>
            <person name="Giorgi J."/>
            <person name="Grigoriev I.V."/>
            <person name="Roux C."/>
            <person name="Martin F.M."/>
            <person name="Corradi N."/>
        </authorList>
    </citation>
    <scope>NUCLEOTIDE SEQUENCE [LARGE SCALE GENOMIC DNA]</scope>
    <source>
        <strain evidence="1 2">C2</strain>
    </source>
</reference>
<dbReference type="VEuPathDB" id="FungiDB:FUN_005024"/>
<dbReference type="Proteomes" id="UP000233469">
    <property type="component" value="Unassembled WGS sequence"/>
</dbReference>
<gene>
    <name evidence="1" type="ORF">RhiirC2_743667</name>
</gene>
<accession>A0A2N1NDK2</accession>
<dbReference type="AlphaFoldDB" id="A0A2N1NDK2"/>
<dbReference type="EMBL" id="LLXL01000475">
    <property type="protein sequence ID" value="PKK71904.1"/>
    <property type="molecule type" value="Genomic_DNA"/>
</dbReference>